<feature type="domain" description="Phosphotyrosine protein phosphatase I" evidence="2">
    <location>
        <begin position="10"/>
        <end position="157"/>
    </location>
</feature>
<dbReference type="Gene3D" id="3.40.50.2300">
    <property type="match status" value="1"/>
</dbReference>
<protein>
    <submittedName>
        <fullName evidence="3">Protein-tyrosine-phosphatase</fullName>
    </submittedName>
</protein>
<organism evidence="3 4">
    <name type="scientific">Methanolobus tindarius DSM 2278</name>
    <dbReference type="NCBI Taxonomy" id="1090322"/>
    <lineage>
        <taxon>Archaea</taxon>
        <taxon>Methanobacteriati</taxon>
        <taxon>Methanobacteriota</taxon>
        <taxon>Stenosarchaea group</taxon>
        <taxon>Methanomicrobia</taxon>
        <taxon>Methanosarcinales</taxon>
        <taxon>Methanosarcinaceae</taxon>
        <taxon>Methanolobus</taxon>
    </lineage>
</organism>
<evidence type="ECO:0000256" key="1">
    <source>
        <dbReference type="ARBA" id="ARBA00022849"/>
    </source>
</evidence>
<evidence type="ECO:0000313" key="3">
    <source>
        <dbReference type="EMBL" id="ETA68629.1"/>
    </source>
</evidence>
<keyword evidence="4" id="KW-1185">Reference proteome</keyword>
<dbReference type="AlphaFoldDB" id="W9DQ74"/>
<dbReference type="RefSeq" id="WP_023845764.1">
    <property type="nucleotide sequence ID" value="NZ_AZAJ01000001.1"/>
</dbReference>
<dbReference type="CDD" id="cd16345">
    <property type="entry name" value="LMWP_ArsC"/>
    <property type="match status" value="1"/>
</dbReference>
<dbReference type="GO" id="GO:0046685">
    <property type="term" value="P:response to arsenic-containing substance"/>
    <property type="evidence" value="ECO:0007669"/>
    <property type="project" value="UniProtKB-KW"/>
</dbReference>
<reference evidence="3 4" key="1">
    <citation type="submission" date="2013-08" db="EMBL/GenBank/DDBJ databases">
        <authorList>
            <consortium name="DOE Joint Genome Institute"/>
            <person name="Eisen J."/>
            <person name="Huntemann M."/>
            <person name="Han J."/>
            <person name="Chen A."/>
            <person name="Kyrpides N."/>
            <person name="Mavromatis K."/>
            <person name="Markowitz V."/>
            <person name="Palaniappan K."/>
            <person name="Ivanova N."/>
            <person name="Schaumberg A."/>
            <person name="Pati A."/>
            <person name="Liolios K."/>
            <person name="Nordberg H.P."/>
            <person name="Cantor M.N."/>
            <person name="Hua S.X."/>
            <person name="Woyke T."/>
        </authorList>
    </citation>
    <scope>NUCLEOTIDE SEQUENCE [LARGE SCALE GENOMIC DNA]</scope>
    <source>
        <strain evidence="3 4">DSM 2278</strain>
    </source>
</reference>
<dbReference type="InterPro" id="IPR023485">
    <property type="entry name" value="Ptyr_pPase"/>
</dbReference>
<dbReference type="OrthoDB" id="295776at2157"/>
<dbReference type="SUPFAM" id="SSF52788">
    <property type="entry name" value="Phosphotyrosine protein phosphatases I"/>
    <property type="match status" value="1"/>
</dbReference>
<proteinExistence type="predicted"/>
<dbReference type="SMART" id="SM00226">
    <property type="entry name" value="LMWPc"/>
    <property type="match status" value="1"/>
</dbReference>
<evidence type="ECO:0000313" key="4">
    <source>
        <dbReference type="Proteomes" id="UP000019483"/>
    </source>
</evidence>
<comment type="caution">
    <text evidence="3">The sequence shown here is derived from an EMBL/GenBank/DDBJ whole genome shotgun (WGS) entry which is preliminary data.</text>
</comment>
<evidence type="ECO:0000259" key="2">
    <source>
        <dbReference type="SMART" id="SM00226"/>
    </source>
</evidence>
<dbReference type="STRING" id="1090322.MettiDRAFT_2102"/>
<dbReference type="EMBL" id="AZAJ01000001">
    <property type="protein sequence ID" value="ETA68629.1"/>
    <property type="molecule type" value="Genomic_DNA"/>
</dbReference>
<dbReference type="PANTHER" id="PTHR43428">
    <property type="entry name" value="ARSENATE REDUCTASE"/>
    <property type="match status" value="1"/>
</dbReference>
<sequence length="157" mass="17872">MENQENQDKSKILFVCYHNSARSQMAEGLMRSLYGDSYEVYSAGVEATVVDSRAIKVMREIDIDISGQRSKKMSEYHDIVFDVLVTVCDKAKQACPVCNTPELAAVNVRSDEPRAKKLMHRSFKDPSGASGSDAEQLEFFRQLRDEIREWIIQAFEP</sequence>
<keyword evidence="1" id="KW-0059">Arsenical resistance</keyword>
<name>W9DQ74_METTI</name>
<gene>
    <name evidence="3" type="ORF">MettiDRAFT_2102</name>
</gene>
<dbReference type="PANTHER" id="PTHR43428:SF1">
    <property type="entry name" value="ARSENATE REDUCTASE"/>
    <property type="match status" value="1"/>
</dbReference>
<accession>W9DQ74</accession>
<dbReference type="InterPro" id="IPR036196">
    <property type="entry name" value="Ptyr_pPase_sf"/>
</dbReference>
<dbReference type="Pfam" id="PF01451">
    <property type="entry name" value="LMWPc"/>
    <property type="match status" value="1"/>
</dbReference>
<dbReference type="Proteomes" id="UP000019483">
    <property type="component" value="Unassembled WGS sequence"/>
</dbReference>